<dbReference type="RefSeq" id="XP_024739976.1">
    <property type="nucleotide sequence ID" value="XM_024873483.1"/>
</dbReference>
<dbReference type="AlphaFoldDB" id="A0A2J6TJ80"/>
<dbReference type="OrthoDB" id="6077599at2759"/>
<keyword evidence="3" id="KW-1185">Reference proteome</keyword>
<dbReference type="InterPro" id="IPR043472">
    <property type="entry name" value="Macro_dom-like"/>
</dbReference>
<sequence length="147" mass="15672">IEVVVGDITTFQVDAIVNAANSLLRGGGRIDRLIHEAAGPGLLTELSRLYPGEPAGEGGYAYPTRAHNIQTAQDIIHAIGPFCNAGREEQARMDLHAAYYNSMEQAMALGARTIAFPAISTGAYGVPNDLAAMIAMEAVREFLDREA</sequence>
<proteinExistence type="predicted"/>
<feature type="non-terminal residue" evidence="2">
    <location>
        <position position="147"/>
    </location>
</feature>
<dbReference type="PANTHER" id="PTHR11106:SF27">
    <property type="entry name" value="MACRO DOMAIN-CONTAINING PROTEIN"/>
    <property type="match status" value="1"/>
</dbReference>
<dbReference type="InParanoid" id="A0A2J6TJ80"/>
<dbReference type="PROSITE" id="PS51154">
    <property type="entry name" value="MACRO"/>
    <property type="match status" value="1"/>
</dbReference>
<dbReference type="SUPFAM" id="SSF52949">
    <property type="entry name" value="Macro domain-like"/>
    <property type="match status" value="1"/>
</dbReference>
<accession>A0A2J6TJ80</accession>
<dbReference type="Pfam" id="PF01661">
    <property type="entry name" value="Macro"/>
    <property type="match status" value="1"/>
</dbReference>
<evidence type="ECO:0000313" key="3">
    <source>
        <dbReference type="Proteomes" id="UP000235371"/>
    </source>
</evidence>
<dbReference type="InterPro" id="IPR002589">
    <property type="entry name" value="Macro_dom"/>
</dbReference>
<name>A0A2J6TJ80_9HELO</name>
<dbReference type="Proteomes" id="UP000235371">
    <property type="component" value="Unassembled WGS sequence"/>
</dbReference>
<dbReference type="EMBL" id="KZ613782">
    <property type="protein sequence ID" value="PMD63072.1"/>
    <property type="molecule type" value="Genomic_DNA"/>
</dbReference>
<organism evidence="2 3">
    <name type="scientific">Hyaloscypha bicolor E</name>
    <dbReference type="NCBI Taxonomy" id="1095630"/>
    <lineage>
        <taxon>Eukaryota</taxon>
        <taxon>Fungi</taxon>
        <taxon>Dikarya</taxon>
        <taxon>Ascomycota</taxon>
        <taxon>Pezizomycotina</taxon>
        <taxon>Leotiomycetes</taxon>
        <taxon>Helotiales</taxon>
        <taxon>Hyaloscyphaceae</taxon>
        <taxon>Hyaloscypha</taxon>
        <taxon>Hyaloscypha bicolor</taxon>
    </lineage>
</organism>
<protein>
    <submittedName>
        <fullName evidence="2">O-acetyl-ADP-ribose deacetylase</fullName>
    </submittedName>
</protein>
<reference evidence="2 3" key="1">
    <citation type="submission" date="2016-04" db="EMBL/GenBank/DDBJ databases">
        <title>A degradative enzymes factory behind the ericoid mycorrhizal symbiosis.</title>
        <authorList>
            <consortium name="DOE Joint Genome Institute"/>
            <person name="Martino E."/>
            <person name="Morin E."/>
            <person name="Grelet G."/>
            <person name="Kuo A."/>
            <person name="Kohler A."/>
            <person name="Daghino S."/>
            <person name="Barry K."/>
            <person name="Choi C."/>
            <person name="Cichocki N."/>
            <person name="Clum A."/>
            <person name="Copeland A."/>
            <person name="Hainaut M."/>
            <person name="Haridas S."/>
            <person name="Labutti K."/>
            <person name="Lindquist E."/>
            <person name="Lipzen A."/>
            <person name="Khouja H.-R."/>
            <person name="Murat C."/>
            <person name="Ohm R."/>
            <person name="Olson A."/>
            <person name="Spatafora J."/>
            <person name="Veneault-Fourrey C."/>
            <person name="Henrissat B."/>
            <person name="Grigoriev I."/>
            <person name="Martin F."/>
            <person name="Perotto S."/>
        </authorList>
    </citation>
    <scope>NUCLEOTIDE SEQUENCE [LARGE SCALE GENOMIC DNA]</scope>
    <source>
        <strain evidence="2 3">E</strain>
    </source>
</reference>
<dbReference type="Gene3D" id="3.40.220.10">
    <property type="entry name" value="Leucine Aminopeptidase, subunit E, domain 1"/>
    <property type="match status" value="1"/>
</dbReference>
<gene>
    <name evidence="2" type="ORF">K444DRAFT_511963</name>
</gene>
<dbReference type="STRING" id="1095630.A0A2J6TJ80"/>
<dbReference type="GeneID" id="36581563"/>
<evidence type="ECO:0000313" key="2">
    <source>
        <dbReference type="EMBL" id="PMD63072.1"/>
    </source>
</evidence>
<feature type="domain" description="Macro" evidence="1">
    <location>
        <begin position="1"/>
        <end position="147"/>
    </location>
</feature>
<dbReference type="SMART" id="SM00506">
    <property type="entry name" value="A1pp"/>
    <property type="match status" value="1"/>
</dbReference>
<feature type="non-terminal residue" evidence="2">
    <location>
        <position position="1"/>
    </location>
</feature>
<evidence type="ECO:0000259" key="1">
    <source>
        <dbReference type="PROSITE" id="PS51154"/>
    </source>
</evidence>
<dbReference type="PANTHER" id="PTHR11106">
    <property type="entry name" value="GANGLIOSIDE INDUCED DIFFERENTIATION ASSOCIATED PROTEIN 2-RELATED"/>
    <property type="match status" value="1"/>
</dbReference>